<keyword evidence="5 7" id="KW-1133">Transmembrane helix</keyword>
<dbReference type="PANTHER" id="PTHR43005:SF1">
    <property type="entry name" value="SPERMIDINE_PUTRESCINE TRANSPORT SYSTEM PERMEASE PROTEIN"/>
    <property type="match status" value="1"/>
</dbReference>
<keyword evidence="10" id="KW-1185">Reference proteome</keyword>
<feature type="transmembrane region" description="Helical" evidence="7">
    <location>
        <begin position="278"/>
        <end position="300"/>
    </location>
</feature>
<feature type="transmembrane region" description="Helical" evidence="7">
    <location>
        <begin position="81"/>
        <end position="110"/>
    </location>
</feature>
<reference evidence="9" key="2">
    <citation type="submission" date="2020-09" db="EMBL/GenBank/DDBJ databases">
        <authorList>
            <person name="Sun Q."/>
            <person name="Zhou Y."/>
        </authorList>
    </citation>
    <scope>NUCLEOTIDE SEQUENCE</scope>
    <source>
        <strain evidence="9">CGMCC 1.15388</strain>
    </source>
</reference>
<keyword evidence="2 7" id="KW-0813">Transport</keyword>
<protein>
    <submittedName>
        <fullName evidence="9">Sugar ABC transporter, permease protein SugA</fullName>
    </submittedName>
</protein>
<dbReference type="CDD" id="cd06261">
    <property type="entry name" value="TM_PBP2"/>
    <property type="match status" value="1"/>
</dbReference>
<evidence type="ECO:0000256" key="3">
    <source>
        <dbReference type="ARBA" id="ARBA00022475"/>
    </source>
</evidence>
<dbReference type="PANTHER" id="PTHR43005">
    <property type="entry name" value="BLR7065 PROTEIN"/>
    <property type="match status" value="1"/>
</dbReference>
<evidence type="ECO:0000256" key="1">
    <source>
        <dbReference type="ARBA" id="ARBA00004651"/>
    </source>
</evidence>
<evidence type="ECO:0000259" key="8">
    <source>
        <dbReference type="PROSITE" id="PS50928"/>
    </source>
</evidence>
<dbReference type="GO" id="GO:0055085">
    <property type="term" value="P:transmembrane transport"/>
    <property type="evidence" value="ECO:0007669"/>
    <property type="project" value="InterPro"/>
</dbReference>
<feature type="transmembrane region" description="Helical" evidence="7">
    <location>
        <begin position="122"/>
        <end position="144"/>
    </location>
</feature>
<evidence type="ECO:0000256" key="7">
    <source>
        <dbReference type="RuleBase" id="RU363032"/>
    </source>
</evidence>
<comment type="subcellular location">
    <subcellularLocation>
        <location evidence="1 7">Cell membrane</location>
        <topology evidence="1 7">Multi-pass membrane protein</topology>
    </subcellularLocation>
</comment>
<evidence type="ECO:0000256" key="2">
    <source>
        <dbReference type="ARBA" id="ARBA00022448"/>
    </source>
</evidence>
<keyword evidence="3" id="KW-1003">Cell membrane</keyword>
<evidence type="ECO:0000313" key="9">
    <source>
        <dbReference type="EMBL" id="GGE67980.1"/>
    </source>
</evidence>
<proteinExistence type="inferred from homology"/>
<dbReference type="Pfam" id="PF00528">
    <property type="entry name" value="BPD_transp_1"/>
    <property type="match status" value="1"/>
</dbReference>
<comment type="similarity">
    <text evidence="7">Belongs to the binding-protein-dependent transport system permease family.</text>
</comment>
<dbReference type="RefSeq" id="WP_229658876.1">
    <property type="nucleotide sequence ID" value="NZ_BMIS01000005.1"/>
</dbReference>
<feature type="transmembrane region" description="Helical" evidence="7">
    <location>
        <begin position="173"/>
        <end position="197"/>
    </location>
</feature>
<keyword evidence="6 7" id="KW-0472">Membrane</keyword>
<sequence length="322" mass="35703">MSTATTDKRAKLVTQQDRRRQEVRLGWMLAGPAFVVMLLVTAYPIAQAVYDSLFSLRLTAPDERDFVGLQNYLTVFSSTDVFWRAMLVTILITVLAVAVQLVIGFALALLMHRAIVQLRGSLRTAILVPYGIITVVSAFAWYYMFDINSGFVNRWFSWVPGISEEMDWFAETWSALAVIIASEIWKNTPFIALLLLAGLAQVSDDLLEAAKVDGANWWQQLTRVVIPNMKAAIMVAVLFRTLDSFRIFDNVFIMTNGDAGTEVLSLLAYRQSIMRLEIGLGSAVSVIMFVCVVLIAVVAVKGFKVNLAEGTGSNAGQKKETK</sequence>
<gene>
    <name evidence="9" type="ORF">GCM10011401_14260</name>
</gene>
<feature type="transmembrane region" description="Helical" evidence="7">
    <location>
        <begin position="25"/>
        <end position="46"/>
    </location>
</feature>
<dbReference type="InterPro" id="IPR000515">
    <property type="entry name" value="MetI-like"/>
</dbReference>
<dbReference type="Proteomes" id="UP000633136">
    <property type="component" value="Unassembled WGS sequence"/>
</dbReference>
<dbReference type="AlphaFoldDB" id="A0A917EPQ4"/>
<dbReference type="EMBL" id="BMIS01000005">
    <property type="protein sequence ID" value="GGE67980.1"/>
    <property type="molecule type" value="Genomic_DNA"/>
</dbReference>
<dbReference type="Gene3D" id="1.10.3720.10">
    <property type="entry name" value="MetI-like"/>
    <property type="match status" value="1"/>
</dbReference>
<dbReference type="InterPro" id="IPR035906">
    <property type="entry name" value="MetI-like_sf"/>
</dbReference>
<name>A0A917EPQ4_9MICC</name>
<comment type="caution">
    <text evidence="9">The sequence shown here is derived from an EMBL/GenBank/DDBJ whole genome shotgun (WGS) entry which is preliminary data.</text>
</comment>
<accession>A0A917EPQ4</accession>
<evidence type="ECO:0000313" key="10">
    <source>
        <dbReference type="Proteomes" id="UP000633136"/>
    </source>
</evidence>
<dbReference type="SUPFAM" id="SSF161098">
    <property type="entry name" value="MetI-like"/>
    <property type="match status" value="1"/>
</dbReference>
<dbReference type="GO" id="GO:0005886">
    <property type="term" value="C:plasma membrane"/>
    <property type="evidence" value="ECO:0007669"/>
    <property type="project" value="UniProtKB-SubCell"/>
</dbReference>
<evidence type="ECO:0000256" key="6">
    <source>
        <dbReference type="ARBA" id="ARBA00023136"/>
    </source>
</evidence>
<dbReference type="PROSITE" id="PS50928">
    <property type="entry name" value="ABC_TM1"/>
    <property type="match status" value="1"/>
</dbReference>
<evidence type="ECO:0000256" key="5">
    <source>
        <dbReference type="ARBA" id="ARBA00022989"/>
    </source>
</evidence>
<evidence type="ECO:0000256" key="4">
    <source>
        <dbReference type="ARBA" id="ARBA00022692"/>
    </source>
</evidence>
<reference evidence="9" key="1">
    <citation type="journal article" date="2014" name="Int. J. Syst. Evol. Microbiol.">
        <title>Complete genome sequence of Corynebacterium casei LMG S-19264T (=DSM 44701T), isolated from a smear-ripened cheese.</title>
        <authorList>
            <consortium name="US DOE Joint Genome Institute (JGI-PGF)"/>
            <person name="Walter F."/>
            <person name="Albersmeier A."/>
            <person name="Kalinowski J."/>
            <person name="Ruckert C."/>
        </authorList>
    </citation>
    <scope>NUCLEOTIDE SEQUENCE</scope>
    <source>
        <strain evidence="9">CGMCC 1.15388</strain>
    </source>
</reference>
<feature type="domain" description="ABC transmembrane type-1" evidence="8">
    <location>
        <begin position="86"/>
        <end position="299"/>
    </location>
</feature>
<organism evidence="9 10">
    <name type="scientific">Nesterenkonia cremea</name>
    <dbReference type="NCBI Taxonomy" id="1882340"/>
    <lineage>
        <taxon>Bacteria</taxon>
        <taxon>Bacillati</taxon>
        <taxon>Actinomycetota</taxon>
        <taxon>Actinomycetes</taxon>
        <taxon>Micrococcales</taxon>
        <taxon>Micrococcaceae</taxon>
        <taxon>Nesterenkonia</taxon>
    </lineage>
</organism>
<keyword evidence="4 7" id="KW-0812">Transmembrane</keyword>